<dbReference type="SMART" id="SM00028">
    <property type="entry name" value="TPR"/>
    <property type="match status" value="9"/>
</dbReference>
<organism evidence="5 6">
    <name type="scientific">Penicillium angulare</name>
    <dbReference type="NCBI Taxonomy" id="116970"/>
    <lineage>
        <taxon>Eukaryota</taxon>
        <taxon>Fungi</taxon>
        <taxon>Dikarya</taxon>
        <taxon>Ascomycota</taxon>
        <taxon>Pezizomycotina</taxon>
        <taxon>Eurotiomycetes</taxon>
        <taxon>Eurotiomycetidae</taxon>
        <taxon>Eurotiales</taxon>
        <taxon>Aspergillaceae</taxon>
        <taxon>Penicillium</taxon>
    </lineage>
</organism>
<dbReference type="PANTHER" id="PTHR15704:SF7">
    <property type="entry name" value="SUPERKILLER COMPLEX PROTEIN 3"/>
    <property type="match status" value="1"/>
</dbReference>
<accession>A0A9W9KQR6</accession>
<dbReference type="Pfam" id="PF18833">
    <property type="entry name" value="TPR_22"/>
    <property type="match status" value="1"/>
</dbReference>
<name>A0A9W9KQR6_9EURO</name>
<keyword evidence="1" id="KW-0677">Repeat</keyword>
<feature type="repeat" description="TPR" evidence="3">
    <location>
        <begin position="724"/>
        <end position="757"/>
    </location>
</feature>
<evidence type="ECO:0000256" key="3">
    <source>
        <dbReference type="PROSITE-ProRule" id="PRU00339"/>
    </source>
</evidence>
<dbReference type="Gene3D" id="1.25.40.10">
    <property type="entry name" value="Tetratricopeptide repeat domain"/>
    <property type="match status" value="4"/>
</dbReference>
<reference evidence="5" key="1">
    <citation type="submission" date="2022-11" db="EMBL/GenBank/DDBJ databases">
        <authorList>
            <person name="Petersen C."/>
        </authorList>
    </citation>
    <scope>NUCLEOTIDE SEQUENCE</scope>
    <source>
        <strain evidence="5">IBT 30069</strain>
    </source>
</reference>
<dbReference type="Pfam" id="PF13424">
    <property type="entry name" value="TPR_12"/>
    <property type="match status" value="1"/>
</dbReference>
<dbReference type="InterPro" id="IPR011990">
    <property type="entry name" value="TPR-like_helical_dom_sf"/>
</dbReference>
<sequence length="1421" mass="159164">MSSKAALKAVRSAIDAKKFADAAEQAKSLVSQDPQNYHGHVFLGLANDKLNKVDESEAAYLAATQLKSADRTAWQGLISLYERQGSQRLGSYRQAVLNYGQILAESDDQKERCQDMVDKYTKLAKKFGSKAEYKQALEIQLPTYPLYDFLEGRLPHPSHTYLRLIELTESEEKEYINREIGERRTRLGARIEQVTLEVKREAFKKSKLEDLYRGIIDWSNEDAVRREYEEKLILRGCDELEVLPVKFKKSKRKEIIRASHDMIIIQHPFQAAWDIYLEWSDLGDYSKWDVTILRKYIEFFPESGFGKVLKGFLTSELSPFPQEKTEEEDDDDEEKASAKKEMEVIESQDAAADRLILMVEGLESARTSCLAHRIMSDLYLSIEEHESAIEVARKGLLNAKELVRRYDLPFQNTFDAINIILANSLIHYQSPRHHPEAKSIFEEIIQRKPTSTTCLLGVGLILKVDEDYSDAIGFLQRALERDNSNIKIRGELSWCKALNGDLETGLNGLQDALERLNEEQPENKTFKAELLYGIGHCQWELNPSTEARKDRKGAYASFLAAIKTNMNFAPAYTSLGLFYAEYKKDKARAHACFHKAFELSSLETEAAERLARGFADVKEWDLVEAVAQRVVDSGKARPAPGSKRKGYSWPYAALGTVQINKQQYSKSIVSFQASLRIAPGDYHSWVGLAESYHHSGRYIAATKAFQHAQELESTLSSKDKEHVWFARYMTANVKRELGDYDSAIAAYEDVLNIRPHDIGNTIALLQTLVESSWKSLHSGLFNEAADRAAKAILAARPLVEVGSNIFNLWKAVGDACATFSYVKKKMEKLPVSDCKTLLATRLDPAALDIMTDVDGIGQDWLDSADNDEGTSSSPCHNLSILAYKRSIHVSAHDRYAQAAGWYNLGWAEYRADRGVQPDQNTKSKKPSKFLKAAIRCFKRAIELEAGNSEFWNALGVATARMSPRVSQHAFVRSLHLNDRSAQVWANLGALYLINNDPALANEAFTRAQSTDPDYSQAWVGQGILAETLYADLKETRGLYEHAFDISHSSDMIPKRQYALTLFDHLLSDPSASNEVSQLIQPFFALHQLCAQNPSDLPFMHLLALLAERMGETADAESSLEAVCAGMETEYDETESVAALVRFAQANSDFARVLLARHEYERAAEKAEMALTLTGDDDVEKSDPEACTKLRLSAHLTAGLAYYFTKSMDQSIDMFRDALQEADNAPDVVCLLAQVLWAKGGEEEKSVARQQLFDCVESHPDHLGAITLLGAIALVDNDKDVIKAVESDLQNMVTRDDIDIHDRAKLLKLLTMISAKGFNEDATLPEETRLVKEATSAIMLAPGQPQGWMELSDISESAYPAEMAIKRALRCVPPHGNLDADDLSKAHAQTGLVGDAFRSIMVAPWRQEGWDELNHTLSSAAA</sequence>
<dbReference type="Pfam" id="PF13432">
    <property type="entry name" value="TPR_16"/>
    <property type="match status" value="1"/>
</dbReference>
<keyword evidence="6" id="KW-1185">Reference proteome</keyword>
<dbReference type="PANTHER" id="PTHR15704">
    <property type="entry name" value="SUPERKILLER 3 PROTEIN-RELATED"/>
    <property type="match status" value="1"/>
</dbReference>
<evidence type="ECO:0000256" key="4">
    <source>
        <dbReference type="SAM" id="MobiDB-lite"/>
    </source>
</evidence>
<evidence type="ECO:0000256" key="1">
    <source>
        <dbReference type="ARBA" id="ARBA00022737"/>
    </source>
</evidence>
<dbReference type="GO" id="GO:0055087">
    <property type="term" value="C:Ski complex"/>
    <property type="evidence" value="ECO:0007669"/>
    <property type="project" value="InterPro"/>
</dbReference>
<dbReference type="PROSITE" id="PS50005">
    <property type="entry name" value="TPR"/>
    <property type="match status" value="3"/>
</dbReference>
<proteinExistence type="predicted"/>
<dbReference type="OrthoDB" id="421075at2759"/>
<dbReference type="EMBL" id="JAPQKH010000001">
    <property type="protein sequence ID" value="KAJ5115907.1"/>
    <property type="molecule type" value="Genomic_DNA"/>
</dbReference>
<dbReference type="GO" id="GO:0006401">
    <property type="term" value="P:RNA catabolic process"/>
    <property type="evidence" value="ECO:0007669"/>
    <property type="project" value="InterPro"/>
</dbReference>
<evidence type="ECO:0008006" key="7">
    <source>
        <dbReference type="Google" id="ProtNLM"/>
    </source>
</evidence>
<evidence type="ECO:0000313" key="6">
    <source>
        <dbReference type="Proteomes" id="UP001149165"/>
    </source>
</evidence>
<dbReference type="InterPro" id="IPR039226">
    <property type="entry name" value="Ski3/TTC37"/>
</dbReference>
<dbReference type="InterPro" id="IPR019734">
    <property type="entry name" value="TPR_rpt"/>
</dbReference>
<feature type="repeat" description="TPR" evidence="3">
    <location>
        <begin position="981"/>
        <end position="1014"/>
    </location>
</feature>
<reference evidence="5" key="2">
    <citation type="journal article" date="2023" name="IMA Fungus">
        <title>Comparative genomic study of the Penicillium genus elucidates a diverse pangenome and 15 lateral gene transfer events.</title>
        <authorList>
            <person name="Petersen C."/>
            <person name="Sorensen T."/>
            <person name="Nielsen M.R."/>
            <person name="Sondergaard T.E."/>
            <person name="Sorensen J.L."/>
            <person name="Fitzpatrick D.A."/>
            <person name="Frisvad J.C."/>
            <person name="Nielsen K.L."/>
        </authorList>
    </citation>
    <scope>NUCLEOTIDE SEQUENCE</scope>
    <source>
        <strain evidence="5">IBT 30069</strain>
    </source>
</reference>
<gene>
    <name evidence="5" type="ORF">N7456_000255</name>
</gene>
<dbReference type="InterPro" id="IPR040962">
    <property type="entry name" value="TPR_22"/>
</dbReference>
<feature type="region of interest" description="Disordered" evidence="4">
    <location>
        <begin position="320"/>
        <end position="343"/>
    </location>
</feature>
<evidence type="ECO:0000313" key="5">
    <source>
        <dbReference type="EMBL" id="KAJ5115907.1"/>
    </source>
</evidence>
<protein>
    <recommendedName>
        <fullName evidence="7">Superkiller protein 3</fullName>
    </recommendedName>
</protein>
<dbReference type="SUPFAM" id="SSF48452">
    <property type="entry name" value="TPR-like"/>
    <property type="match status" value="3"/>
</dbReference>
<feature type="repeat" description="TPR" evidence="3">
    <location>
        <begin position="648"/>
        <end position="681"/>
    </location>
</feature>
<dbReference type="Proteomes" id="UP001149165">
    <property type="component" value="Unassembled WGS sequence"/>
</dbReference>
<comment type="caution">
    <text evidence="5">The sequence shown here is derived from an EMBL/GenBank/DDBJ whole genome shotgun (WGS) entry which is preliminary data.</text>
</comment>
<evidence type="ECO:0000256" key="2">
    <source>
        <dbReference type="ARBA" id="ARBA00022803"/>
    </source>
</evidence>
<feature type="compositionally biased region" description="Acidic residues" evidence="4">
    <location>
        <begin position="325"/>
        <end position="334"/>
    </location>
</feature>
<keyword evidence="2 3" id="KW-0802">TPR repeat</keyword>